<dbReference type="InterPro" id="IPR050109">
    <property type="entry name" value="HTH-type_TetR-like_transc_reg"/>
</dbReference>
<evidence type="ECO:0000313" key="7">
    <source>
        <dbReference type="Proteomes" id="UP001259982"/>
    </source>
</evidence>
<feature type="domain" description="HTH tetR-type" evidence="5">
    <location>
        <begin position="15"/>
        <end position="75"/>
    </location>
</feature>
<dbReference type="Gene3D" id="1.10.357.10">
    <property type="entry name" value="Tetracycline Repressor, domain 2"/>
    <property type="match status" value="1"/>
</dbReference>
<keyword evidence="1" id="KW-0805">Transcription regulation</keyword>
<reference evidence="6 7" key="1">
    <citation type="submission" date="2023-09" db="EMBL/GenBank/DDBJ databases">
        <authorList>
            <person name="Rey-Velasco X."/>
        </authorList>
    </citation>
    <scope>NUCLEOTIDE SEQUENCE [LARGE SCALE GENOMIC DNA]</scope>
    <source>
        <strain evidence="6 7">P385</strain>
    </source>
</reference>
<keyword evidence="7" id="KW-1185">Reference proteome</keyword>
<accession>A0ABU3BBI9</accession>
<dbReference type="PROSITE" id="PS50977">
    <property type="entry name" value="HTH_TETR_2"/>
    <property type="match status" value="1"/>
</dbReference>
<dbReference type="InterPro" id="IPR001647">
    <property type="entry name" value="HTH_TetR"/>
</dbReference>
<dbReference type="PANTHER" id="PTHR30055:SF234">
    <property type="entry name" value="HTH-TYPE TRANSCRIPTIONAL REGULATOR BETI"/>
    <property type="match status" value="1"/>
</dbReference>
<evidence type="ECO:0000256" key="2">
    <source>
        <dbReference type="ARBA" id="ARBA00023125"/>
    </source>
</evidence>
<protein>
    <submittedName>
        <fullName evidence="6">Helix-turn-helix domain-containing protein</fullName>
    </submittedName>
</protein>
<dbReference type="EMBL" id="JAVRHY010000006">
    <property type="protein sequence ID" value="MDT0618628.1"/>
    <property type="molecule type" value="Genomic_DNA"/>
</dbReference>
<organism evidence="6 7">
    <name type="scientific">Spectribacter acetivorans</name>
    <dbReference type="NCBI Taxonomy" id="3075603"/>
    <lineage>
        <taxon>Bacteria</taxon>
        <taxon>Pseudomonadati</taxon>
        <taxon>Pseudomonadota</taxon>
        <taxon>Gammaproteobacteria</taxon>
        <taxon>Salinisphaerales</taxon>
        <taxon>Salinisphaeraceae</taxon>
        <taxon>Spectribacter</taxon>
    </lineage>
</organism>
<evidence type="ECO:0000256" key="1">
    <source>
        <dbReference type="ARBA" id="ARBA00023015"/>
    </source>
</evidence>
<dbReference type="SUPFAM" id="SSF46689">
    <property type="entry name" value="Homeodomain-like"/>
    <property type="match status" value="1"/>
</dbReference>
<evidence type="ECO:0000256" key="3">
    <source>
        <dbReference type="ARBA" id="ARBA00023163"/>
    </source>
</evidence>
<evidence type="ECO:0000256" key="4">
    <source>
        <dbReference type="PROSITE-ProRule" id="PRU00335"/>
    </source>
</evidence>
<comment type="caution">
    <text evidence="6">The sequence shown here is derived from an EMBL/GenBank/DDBJ whole genome shotgun (WGS) entry which is preliminary data.</text>
</comment>
<evidence type="ECO:0000313" key="6">
    <source>
        <dbReference type="EMBL" id="MDT0618628.1"/>
    </source>
</evidence>
<evidence type="ECO:0000259" key="5">
    <source>
        <dbReference type="PROSITE" id="PS50977"/>
    </source>
</evidence>
<keyword evidence="3" id="KW-0804">Transcription</keyword>
<name>A0ABU3BBI9_9GAMM</name>
<dbReference type="PANTHER" id="PTHR30055">
    <property type="entry name" value="HTH-TYPE TRANSCRIPTIONAL REGULATOR RUTR"/>
    <property type="match status" value="1"/>
</dbReference>
<proteinExistence type="predicted"/>
<sequence length="207" mass="22163">MKITARMSEQADNDLTAKARIRNAALALYADYGEDATSMRTIADAAGVTVGLVVHHFRTKDGLREAVEHHIVDLFSYAIEQAPVEGTTAAIAASRDDAVAGMLADNPAVIGYLRRAVLDPTGHRGRILEMLTRFAAEQVATLRSAGVASMVQRDSSQTIGVMVRQLGQLFLQPMVDSMWAQLAGPDADEDDKPNLVVKVQESGATGS</sequence>
<dbReference type="Proteomes" id="UP001259982">
    <property type="component" value="Unassembled WGS sequence"/>
</dbReference>
<dbReference type="PRINTS" id="PR00455">
    <property type="entry name" value="HTHTETR"/>
</dbReference>
<gene>
    <name evidence="6" type="ORF">RM531_09060</name>
</gene>
<keyword evidence="2 4" id="KW-0238">DNA-binding</keyword>
<feature type="DNA-binding region" description="H-T-H motif" evidence="4">
    <location>
        <begin position="38"/>
        <end position="57"/>
    </location>
</feature>
<dbReference type="InterPro" id="IPR009057">
    <property type="entry name" value="Homeodomain-like_sf"/>
</dbReference>
<dbReference type="Pfam" id="PF00440">
    <property type="entry name" value="TetR_N"/>
    <property type="match status" value="1"/>
</dbReference>